<evidence type="ECO:0000313" key="2">
    <source>
        <dbReference type="Proteomes" id="UP001187203"/>
    </source>
</evidence>
<organism evidence="1 2">
    <name type="scientific">Rhizobium brockwellii</name>
    <dbReference type="NCBI Taxonomy" id="3019932"/>
    <lineage>
        <taxon>Bacteria</taxon>
        <taxon>Pseudomonadati</taxon>
        <taxon>Pseudomonadota</taxon>
        <taxon>Alphaproteobacteria</taxon>
        <taxon>Hyphomicrobiales</taxon>
        <taxon>Rhizobiaceae</taxon>
        <taxon>Rhizobium/Agrobacterium group</taxon>
        <taxon>Rhizobium</taxon>
    </lineage>
</organism>
<keyword evidence="2" id="KW-1185">Reference proteome</keyword>
<dbReference type="EMBL" id="JAWJWI010000002">
    <property type="protein sequence ID" value="MDV4184852.1"/>
    <property type="molecule type" value="Genomic_DNA"/>
</dbReference>
<accession>A0ABU3YGN0</accession>
<reference evidence="2" key="1">
    <citation type="journal article" date="2023" name="Int. J. Mol. Sci.">
        <title>Genomic and Metabolic Characterization of Plant Growth-Promoting Rhizobacteria Isolated from Nodules of Clovers Grown in Non-Farmed Soil.</title>
        <authorList>
            <person name="Wojcik M."/>
            <person name="Koper P."/>
            <person name="Zebracki K."/>
            <person name="Marczak M."/>
            <person name="Mazur A."/>
        </authorList>
    </citation>
    <scope>NUCLEOTIDE SEQUENCE [LARGE SCALE GENOMIC DNA]</scope>
    <source>
        <strain evidence="2">KB12</strain>
    </source>
</reference>
<dbReference type="Proteomes" id="UP001187203">
    <property type="component" value="Unassembled WGS sequence"/>
</dbReference>
<proteinExistence type="predicted"/>
<name>A0ABU3YGN0_9HYPH</name>
<comment type="caution">
    <text evidence="1">The sequence shown here is derived from an EMBL/GenBank/DDBJ whole genome shotgun (WGS) entry which is preliminary data.</text>
</comment>
<sequence>MPDDLGGKAVVLEMLRNGFGRIGYGHAPIPISISTNRKAMLPKIAEFGKKCRFRI</sequence>
<dbReference type="RefSeq" id="WP_165403627.1">
    <property type="nucleotide sequence ID" value="NZ_JAWJWH010000002.1"/>
</dbReference>
<gene>
    <name evidence="1" type="ORF">R1523_04995</name>
</gene>
<evidence type="ECO:0000313" key="1">
    <source>
        <dbReference type="EMBL" id="MDV4184852.1"/>
    </source>
</evidence>
<protein>
    <submittedName>
        <fullName evidence="1">Uncharacterized protein</fullName>
    </submittedName>
</protein>